<evidence type="ECO:0000313" key="2">
    <source>
        <dbReference type="Proteomes" id="UP000190696"/>
    </source>
</evidence>
<evidence type="ECO:0000313" key="1">
    <source>
        <dbReference type="EMBL" id="OOR03481.1"/>
    </source>
</evidence>
<name>A0A1S9T1I0_BACMY</name>
<sequence length="169" mass="19781">MYSLKEAQAMDYLLKKLHYNGLLEKITGNTSELKLVIVFNNQYISGDFIKFQEGSIEQYEVDGSHDYEKVKYNNKEFSAYHKLWSSFCEKYIAGGSGYQFRQILDLTVIFDVLNEMVETISFANESIPLRPVFMNMEYFNEEKGPRFLYLGNQKIEIISIMKREKSING</sequence>
<organism evidence="1 2">
    <name type="scientific">Bacillus mycoides</name>
    <dbReference type="NCBI Taxonomy" id="1405"/>
    <lineage>
        <taxon>Bacteria</taxon>
        <taxon>Bacillati</taxon>
        <taxon>Bacillota</taxon>
        <taxon>Bacilli</taxon>
        <taxon>Bacillales</taxon>
        <taxon>Bacillaceae</taxon>
        <taxon>Bacillus</taxon>
        <taxon>Bacillus cereus group</taxon>
    </lineage>
</organism>
<comment type="caution">
    <text evidence="1">The sequence shown here is derived from an EMBL/GenBank/DDBJ whole genome shotgun (WGS) entry which is preliminary data.</text>
</comment>
<accession>A0A1S9T1I0</accession>
<protein>
    <submittedName>
        <fullName evidence="1">Uncharacterized protein</fullName>
    </submittedName>
</protein>
<proteinExistence type="predicted"/>
<dbReference type="EMBL" id="MUAI01000042">
    <property type="protein sequence ID" value="OOR03481.1"/>
    <property type="molecule type" value="Genomic_DNA"/>
</dbReference>
<reference evidence="1 2" key="1">
    <citation type="submission" date="2017-01" db="EMBL/GenBank/DDBJ databases">
        <title>Bacillus cereus isolates.</title>
        <authorList>
            <person name="Beno S.M."/>
        </authorList>
    </citation>
    <scope>NUCLEOTIDE SEQUENCE [LARGE SCALE GENOMIC DNA]</scope>
    <source>
        <strain evidence="1 2">FSL W7-1108</strain>
    </source>
</reference>
<dbReference type="Proteomes" id="UP000190696">
    <property type="component" value="Unassembled WGS sequence"/>
</dbReference>
<dbReference type="AlphaFoldDB" id="A0A1S9T1I0"/>
<dbReference type="RefSeq" id="WP_078177117.1">
    <property type="nucleotide sequence ID" value="NZ_CP128130.1"/>
</dbReference>
<gene>
    <name evidence="1" type="ORF">BW900_26785</name>
</gene>